<dbReference type="HOGENOM" id="CLU_1287055_0_0_3"/>
<keyword evidence="1" id="KW-0812">Transmembrane</keyword>
<evidence type="ECO:0000313" key="2">
    <source>
        <dbReference type="EMBL" id="ACL42939.1"/>
    </source>
</evidence>
<sequence>MQFLLESLGVLFLFLIAGIALAILLLITILLLLFRSLPVINALNEEISSYIEQIVRKITADWDLQQLTQEATPKLGELLQPTQMSAYSEQCAQELGQLTGYGVAKGSIQGLPALKFLQPLMKLFAKKADLEASKNLLMAEFVSASEFEKGMAQFEFQLLNRGEGWLVNSLSITVTTPTASQPNVLSLGEKTTMADLVEENKKTLNLEKMFLKAD</sequence>
<feature type="transmembrane region" description="Helical" evidence="1">
    <location>
        <begin position="12"/>
        <end position="34"/>
    </location>
</feature>
<reference evidence="2" key="1">
    <citation type="submission" date="2009-01" db="EMBL/GenBank/DDBJ databases">
        <title>Complete sequence of chromosome Cyanothece sp. PCC 7425.</title>
        <authorList>
            <consortium name="US DOE Joint Genome Institute"/>
            <person name="Lucas S."/>
            <person name="Copeland A."/>
            <person name="Lapidus A."/>
            <person name="Glavina del Rio T."/>
            <person name="Dalin E."/>
            <person name="Tice H."/>
            <person name="Bruce D."/>
            <person name="Goodwin L."/>
            <person name="Pitluck S."/>
            <person name="Sims D."/>
            <person name="Meineke L."/>
            <person name="Brettin T."/>
            <person name="Detter J.C."/>
            <person name="Han C."/>
            <person name="Larimer F."/>
            <person name="Land M."/>
            <person name="Hauser L."/>
            <person name="Kyrpides N."/>
            <person name="Ovchinnikova G."/>
            <person name="Liberton M."/>
            <person name="Stoeckel J."/>
            <person name="Banerjee A."/>
            <person name="Singh A."/>
            <person name="Page L."/>
            <person name="Sato H."/>
            <person name="Zhao L."/>
            <person name="Sherman L."/>
            <person name="Pakrasi H."/>
            <person name="Richardson P."/>
        </authorList>
    </citation>
    <scope>NUCLEOTIDE SEQUENCE</scope>
    <source>
        <strain evidence="2">PCC 7425</strain>
    </source>
</reference>
<gene>
    <name evidence="2" type="ordered locus">Cyan7425_0548</name>
</gene>
<dbReference type="KEGG" id="cyn:Cyan7425_0548"/>
<dbReference type="AlphaFoldDB" id="B8HU19"/>
<keyword evidence="1" id="KW-0472">Membrane</keyword>
<keyword evidence="1" id="KW-1133">Transmembrane helix</keyword>
<proteinExistence type="predicted"/>
<accession>B8HU19</accession>
<name>B8HU19_CYAP4</name>
<protein>
    <submittedName>
        <fullName evidence="2">Uncharacterized protein</fullName>
    </submittedName>
</protein>
<evidence type="ECO:0000256" key="1">
    <source>
        <dbReference type="SAM" id="Phobius"/>
    </source>
</evidence>
<organism evidence="2">
    <name type="scientific">Cyanothece sp. (strain PCC 7425 / ATCC 29141)</name>
    <dbReference type="NCBI Taxonomy" id="395961"/>
    <lineage>
        <taxon>Bacteria</taxon>
        <taxon>Bacillati</taxon>
        <taxon>Cyanobacteriota</taxon>
        <taxon>Cyanophyceae</taxon>
        <taxon>Gomontiellales</taxon>
        <taxon>Cyanothecaceae</taxon>
        <taxon>Cyanothece</taxon>
    </lineage>
</organism>
<dbReference type="EMBL" id="CP001344">
    <property type="protein sequence ID" value="ACL42939.1"/>
    <property type="molecule type" value="Genomic_DNA"/>
</dbReference>